<reference evidence="1" key="2">
    <citation type="journal article" date="2022" name="New Phytol.">
        <title>Evolutionary transition to the ectomycorrhizal habit in the genomes of a hyperdiverse lineage of mushroom-forming fungi.</title>
        <authorList>
            <person name="Looney B."/>
            <person name="Miyauchi S."/>
            <person name="Morin E."/>
            <person name="Drula E."/>
            <person name="Courty P.E."/>
            <person name="Kohler A."/>
            <person name="Kuo A."/>
            <person name="LaButti K."/>
            <person name="Pangilinan J."/>
            <person name="Lipzen A."/>
            <person name="Riley R."/>
            <person name="Andreopoulos W."/>
            <person name="He G."/>
            <person name="Johnson J."/>
            <person name="Nolan M."/>
            <person name="Tritt A."/>
            <person name="Barry K.W."/>
            <person name="Grigoriev I.V."/>
            <person name="Nagy L.G."/>
            <person name="Hibbett D."/>
            <person name="Henrissat B."/>
            <person name="Matheny P.B."/>
            <person name="Labbe J."/>
            <person name="Martin F.M."/>
        </authorList>
    </citation>
    <scope>NUCLEOTIDE SEQUENCE</scope>
    <source>
        <strain evidence="1">FP105234-sp</strain>
    </source>
</reference>
<organism evidence="1 2">
    <name type="scientific">Auriscalpium vulgare</name>
    <dbReference type="NCBI Taxonomy" id="40419"/>
    <lineage>
        <taxon>Eukaryota</taxon>
        <taxon>Fungi</taxon>
        <taxon>Dikarya</taxon>
        <taxon>Basidiomycota</taxon>
        <taxon>Agaricomycotina</taxon>
        <taxon>Agaricomycetes</taxon>
        <taxon>Russulales</taxon>
        <taxon>Auriscalpiaceae</taxon>
        <taxon>Auriscalpium</taxon>
    </lineage>
</organism>
<dbReference type="EMBL" id="MU276136">
    <property type="protein sequence ID" value="KAI0041219.1"/>
    <property type="molecule type" value="Genomic_DNA"/>
</dbReference>
<gene>
    <name evidence="1" type="ORF">FA95DRAFT_1565581</name>
</gene>
<proteinExistence type="predicted"/>
<dbReference type="Proteomes" id="UP000814033">
    <property type="component" value="Unassembled WGS sequence"/>
</dbReference>
<name>A0ACB8RAV8_9AGAM</name>
<keyword evidence="2" id="KW-1185">Reference proteome</keyword>
<evidence type="ECO:0000313" key="2">
    <source>
        <dbReference type="Proteomes" id="UP000814033"/>
    </source>
</evidence>
<sequence length="502" mass="55790">MDRAIRDLRAVRNTVLPSHRLPTELLSHIFSLCVVNTNAWWDMRPLGWVTVTQVCRHWRAVALEYSSLWADNLTFERGERWFCEMLRRANRLPLCIDTSSDIITEAALALVKANLASTRELRLGDIMMATIDLPPSSRLLSEENPAPLLDTLLIHGNDEDREVPSLSLLGSCAPNLRQVHVTASYVELPWTSSLLKNLTVLNIYRFANSPFQQTDKMNDVFSALQRMPLLELLRIVDFLPVADAAKSGDTITLPHLTKFELGGPMAPCTTLLRGIVAPNCTVVRISLSCDAADEALAAHDVVLAWLKKYWRVSPRALGVSAPLAAMRAVTLDAWANPPAAISHYRDPAAEADATLRIIWLRDDRELQRKLAESFWRAMQTAGLEQLATELDRWDLQMWQDVVGGHAGLTRIAAGKEAGNAFLEALSADTRKTFLPSLSTVDLLDTYFFKEGTTDPLFPGLPGLLAARVDAGYPEMTVSFGDARVRLNGAVEWSRYADLIPPT</sequence>
<comment type="caution">
    <text evidence="1">The sequence shown here is derived from an EMBL/GenBank/DDBJ whole genome shotgun (WGS) entry which is preliminary data.</text>
</comment>
<reference evidence="1" key="1">
    <citation type="submission" date="2021-02" db="EMBL/GenBank/DDBJ databases">
        <authorList>
            <consortium name="DOE Joint Genome Institute"/>
            <person name="Ahrendt S."/>
            <person name="Looney B.P."/>
            <person name="Miyauchi S."/>
            <person name="Morin E."/>
            <person name="Drula E."/>
            <person name="Courty P.E."/>
            <person name="Chicoki N."/>
            <person name="Fauchery L."/>
            <person name="Kohler A."/>
            <person name="Kuo A."/>
            <person name="Labutti K."/>
            <person name="Pangilinan J."/>
            <person name="Lipzen A."/>
            <person name="Riley R."/>
            <person name="Andreopoulos W."/>
            <person name="He G."/>
            <person name="Johnson J."/>
            <person name="Barry K.W."/>
            <person name="Grigoriev I.V."/>
            <person name="Nagy L."/>
            <person name="Hibbett D."/>
            <person name="Henrissat B."/>
            <person name="Matheny P.B."/>
            <person name="Labbe J."/>
            <person name="Martin F."/>
        </authorList>
    </citation>
    <scope>NUCLEOTIDE SEQUENCE</scope>
    <source>
        <strain evidence="1">FP105234-sp</strain>
    </source>
</reference>
<protein>
    <submittedName>
        <fullName evidence="1">Uncharacterized protein</fullName>
    </submittedName>
</protein>
<evidence type="ECO:0000313" key="1">
    <source>
        <dbReference type="EMBL" id="KAI0041219.1"/>
    </source>
</evidence>
<accession>A0ACB8RAV8</accession>